<keyword evidence="14" id="KW-1185">Reference proteome</keyword>
<dbReference type="EC" id="3.2.1.78" evidence="4"/>
<keyword evidence="8 9" id="KW-0326">Glycosidase</keyword>
<dbReference type="GO" id="GO:0016985">
    <property type="term" value="F:mannan endo-1,4-beta-mannosidase activity"/>
    <property type="evidence" value="ECO:0007669"/>
    <property type="project" value="UniProtKB-EC"/>
</dbReference>
<keyword evidence="7 9" id="KW-0378">Hydrolase</keyword>
<feature type="signal peptide" evidence="11">
    <location>
        <begin position="1"/>
        <end position="20"/>
    </location>
</feature>
<evidence type="ECO:0000259" key="12">
    <source>
        <dbReference type="Pfam" id="PF00150"/>
    </source>
</evidence>
<comment type="catalytic activity">
    <reaction evidence="1">
        <text>Random hydrolysis of (1-&gt;4)-beta-D-mannosidic linkages in mannans, galactomannans and glucomannans.</text>
        <dbReference type="EC" id="3.2.1.78"/>
    </reaction>
</comment>
<dbReference type="Proteomes" id="UP000008493">
    <property type="component" value="Unassembled WGS sequence"/>
</dbReference>
<feature type="compositionally biased region" description="Polar residues" evidence="10">
    <location>
        <begin position="515"/>
        <end position="541"/>
    </location>
</feature>
<feature type="region of interest" description="Disordered" evidence="10">
    <location>
        <begin position="514"/>
        <end position="550"/>
    </location>
</feature>
<evidence type="ECO:0000256" key="11">
    <source>
        <dbReference type="SAM" id="SignalP"/>
    </source>
</evidence>
<comment type="similarity">
    <text evidence="3 9">Belongs to the glycosyl hydrolase 5 (cellulase A) family.</text>
</comment>
<dbReference type="PANTHER" id="PTHR31451:SF39">
    <property type="entry name" value="MANNAN ENDO-1,4-BETA-MANNOSIDASE 1"/>
    <property type="match status" value="1"/>
</dbReference>
<accession>K5XHE4</accession>
<dbReference type="GeneID" id="18823232"/>
<dbReference type="InParanoid" id="K5XHE4"/>
<protein>
    <recommendedName>
        <fullName evidence="4">mannan endo-1,4-beta-mannosidase</fullName>
        <ecNumber evidence="4">3.2.1.78</ecNumber>
    </recommendedName>
</protein>
<dbReference type="KEGG" id="abp:AGABI1DRAFT111268"/>
<evidence type="ECO:0000256" key="10">
    <source>
        <dbReference type="SAM" id="MobiDB-lite"/>
    </source>
</evidence>
<dbReference type="SUPFAM" id="SSF51445">
    <property type="entry name" value="(Trans)glycosidases"/>
    <property type="match status" value="1"/>
</dbReference>
<dbReference type="OrthoDB" id="406631at2759"/>
<reference evidence="14" key="1">
    <citation type="journal article" date="2012" name="Proc. Natl. Acad. Sci. U.S.A.">
        <title>Genome sequence of the button mushroom Agaricus bisporus reveals mechanisms governing adaptation to a humic-rich ecological niche.</title>
        <authorList>
            <person name="Morin E."/>
            <person name="Kohler A."/>
            <person name="Baker A.R."/>
            <person name="Foulongne-Oriol M."/>
            <person name="Lombard V."/>
            <person name="Nagy L.G."/>
            <person name="Ohm R.A."/>
            <person name="Patyshakuliyeva A."/>
            <person name="Brun A."/>
            <person name="Aerts A.L."/>
            <person name="Bailey A.M."/>
            <person name="Billette C."/>
            <person name="Coutinho P.M."/>
            <person name="Deakin G."/>
            <person name="Doddapaneni H."/>
            <person name="Floudas D."/>
            <person name="Grimwood J."/>
            <person name="Hilden K."/>
            <person name="Kuees U."/>
            <person name="LaButti K.M."/>
            <person name="Lapidus A."/>
            <person name="Lindquist E.A."/>
            <person name="Lucas S.M."/>
            <person name="Murat C."/>
            <person name="Riley R.W."/>
            <person name="Salamov A.A."/>
            <person name="Schmutz J."/>
            <person name="Subramanian V."/>
            <person name="Woesten H.A.B."/>
            <person name="Xu J."/>
            <person name="Eastwood D.C."/>
            <person name="Foster G.D."/>
            <person name="Sonnenberg A.S."/>
            <person name="Cullen D."/>
            <person name="de Vries R.P."/>
            <person name="Lundell T."/>
            <person name="Hibbett D.S."/>
            <person name="Henrissat B."/>
            <person name="Burton K.S."/>
            <person name="Kerrigan R.W."/>
            <person name="Challen M.P."/>
            <person name="Grigoriev I.V."/>
            <person name="Martin F."/>
        </authorList>
    </citation>
    <scope>NUCLEOTIDE SEQUENCE [LARGE SCALE GENOMIC DNA]</scope>
    <source>
        <strain evidence="14">JB137-S8 / ATCC MYA-4627 / FGSC 10392</strain>
    </source>
</reference>
<dbReference type="InterPro" id="IPR017853">
    <property type="entry name" value="GH"/>
</dbReference>
<proteinExistence type="inferred from homology"/>
<organism evidence="13 14">
    <name type="scientific">Agaricus bisporus var. burnettii (strain JB137-S8 / ATCC MYA-4627 / FGSC 10392)</name>
    <name type="common">White button mushroom</name>
    <dbReference type="NCBI Taxonomy" id="597362"/>
    <lineage>
        <taxon>Eukaryota</taxon>
        <taxon>Fungi</taxon>
        <taxon>Dikarya</taxon>
        <taxon>Basidiomycota</taxon>
        <taxon>Agaricomycotina</taxon>
        <taxon>Agaricomycetes</taxon>
        <taxon>Agaricomycetidae</taxon>
        <taxon>Agaricales</taxon>
        <taxon>Agaricineae</taxon>
        <taxon>Agaricaceae</taxon>
        <taxon>Agaricus</taxon>
    </lineage>
</organism>
<dbReference type="GO" id="GO:0046355">
    <property type="term" value="P:mannan catabolic process"/>
    <property type="evidence" value="ECO:0007669"/>
    <property type="project" value="UniProtKB-ARBA"/>
</dbReference>
<dbReference type="OMA" id="ANDPRCN"/>
<evidence type="ECO:0000256" key="1">
    <source>
        <dbReference type="ARBA" id="ARBA00001678"/>
    </source>
</evidence>
<dbReference type="Pfam" id="PF00150">
    <property type="entry name" value="Cellulase"/>
    <property type="match status" value="1"/>
</dbReference>
<evidence type="ECO:0000256" key="2">
    <source>
        <dbReference type="ARBA" id="ARBA00004613"/>
    </source>
</evidence>
<dbReference type="RefSeq" id="XP_007326641.1">
    <property type="nucleotide sequence ID" value="XM_007326579.1"/>
</dbReference>
<evidence type="ECO:0000256" key="3">
    <source>
        <dbReference type="ARBA" id="ARBA00005641"/>
    </source>
</evidence>
<dbReference type="EMBL" id="JH971386">
    <property type="protein sequence ID" value="EKM82687.1"/>
    <property type="molecule type" value="Genomic_DNA"/>
</dbReference>
<keyword evidence="5" id="KW-0964">Secreted</keyword>
<feature type="domain" description="Glycoside hydrolase family 5" evidence="12">
    <location>
        <begin position="50"/>
        <end position="285"/>
    </location>
</feature>
<dbReference type="Gene3D" id="3.20.20.80">
    <property type="entry name" value="Glycosidases"/>
    <property type="match status" value="1"/>
</dbReference>
<dbReference type="GO" id="GO:0005576">
    <property type="term" value="C:extracellular region"/>
    <property type="evidence" value="ECO:0007669"/>
    <property type="project" value="UniProtKB-SubCell"/>
</dbReference>
<keyword evidence="6 11" id="KW-0732">Signal</keyword>
<dbReference type="STRING" id="597362.K5XHE4"/>
<dbReference type="AlphaFoldDB" id="K5XHE4"/>
<evidence type="ECO:0000313" key="14">
    <source>
        <dbReference type="Proteomes" id="UP000008493"/>
    </source>
</evidence>
<gene>
    <name evidence="13" type="ORF">AGABI1DRAFT_111268</name>
</gene>
<evidence type="ECO:0000256" key="8">
    <source>
        <dbReference type="ARBA" id="ARBA00023295"/>
    </source>
</evidence>
<dbReference type="HOGENOM" id="CLU_031603_3_0_1"/>
<dbReference type="PANTHER" id="PTHR31451">
    <property type="match status" value="1"/>
</dbReference>
<evidence type="ECO:0000256" key="9">
    <source>
        <dbReference type="RuleBase" id="RU361153"/>
    </source>
</evidence>
<name>K5XHE4_AGABU</name>
<evidence type="ECO:0000256" key="5">
    <source>
        <dbReference type="ARBA" id="ARBA00022525"/>
    </source>
</evidence>
<dbReference type="InterPro" id="IPR001547">
    <property type="entry name" value="Glyco_hydro_5"/>
</dbReference>
<comment type="subcellular location">
    <subcellularLocation>
        <location evidence="2">Secreted</location>
    </subcellularLocation>
</comment>
<feature type="chain" id="PRO_5003886399" description="mannan endo-1,4-beta-mannosidase" evidence="11">
    <location>
        <begin position="21"/>
        <end position="572"/>
    </location>
</feature>
<evidence type="ECO:0000256" key="6">
    <source>
        <dbReference type="ARBA" id="ARBA00022729"/>
    </source>
</evidence>
<dbReference type="eggNOG" id="ENOG502SJMT">
    <property type="taxonomic scope" value="Eukaryota"/>
</dbReference>
<evidence type="ECO:0000256" key="7">
    <source>
        <dbReference type="ARBA" id="ARBA00022801"/>
    </source>
</evidence>
<dbReference type="InterPro" id="IPR045053">
    <property type="entry name" value="MAN-like"/>
</dbReference>
<evidence type="ECO:0000313" key="13">
    <source>
        <dbReference type="EMBL" id="EKM82687.1"/>
    </source>
</evidence>
<sequence>MFVRSCWPLLLSLLFCNAFAKPSTKREVIPRDTGASSNFVTQQGDKLMVNGSTFNYIGTTAYWLSSLNTDEDIDFTLGNISQAGFNVVRTWAFNDVETIPENGTWIQLIQNGTLLINEGPNGLQRLDKVIELAKKHGLYILLSLTNNWNPRPLTDNIQVVDPLSALRLGARDVTPGTNNSLPRGFLSNDYGGMDAYVRQFGGPREHDQFFTNQTLINAFKNFTSQIVSRYANNTNVLAWELANDPQCSSSINASSSCIAQHVTQWHSDVAQHVKQLDPNHIVASGHQGFLCTDCPKLFPRVTAPPPRPSPRAEARRSVLPWTRERILKERKEAFKKTRALAKKSGQSGDGIRIRGRWVSTPTRRQDSGLGSAFDGSHGVDSEDIFNIPEIGLGSFMVFPDQVKYGPDDPNLPPFNNTVKQGQDWIRSNVDMARLFGKPVTMSGFGLVTQPNTQAFVPFNSSVAPFASDSNLAPQTPFATNDQQIDAYQQWMQTGILGGVQGMIHYQWMQPGLTAQPGTTISPDVTQAPTSPDITHTTSSPNDGYGDQDTAPLSSIVQQFAPDFQNRQGTVVV</sequence>
<evidence type="ECO:0000256" key="4">
    <source>
        <dbReference type="ARBA" id="ARBA00012706"/>
    </source>
</evidence>